<protein>
    <submittedName>
        <fullName evidence="1">Uncharacterized protein</fullName>
    </submittedName>
</protein>
<dbReference type="AlphaFoldDB" id="A0A9Q8YAF0"/>
<gene>
    <name evidence="1" type="ORF">NE863_08355</name>
</gene>
<dbReference type="OrthoDB" id="8420598at2"/>
<sequence length="87" mass="10262">MFEHWAVMWTVLQRERRRGSRNGLDDPLDGPEWRGLHWVLPAFSFLLNRRRSDARLTRSDAPLTERTGARWDVRASHCRPQAAGHDR</sequence>
<dbReference type="Proteomes" id="UP001055460">
    <property type="component" value="Chromosome"/>
</dbReference>
<evidence type="ECO:0000313" key="1">
    <source>
        <dbReference type="EMBL" id="USJ24961.1"/>
    </source>
</evidence>
<reference evidence="1" key="1">
    <citation type="submission" date="2022-06" db="EMBL/GenBank/DDBJ databases">
        <title>Physiological and biochemical characterization and genomic elucidation of a strain of the genus Ensifer adhaerens M8 that combines arsenic oxidation and chromium reduction.</title>
        <authorList>
            <person name="Li X."/>
            <person name="Yu c."/>
        </authorList>
    </citation>
    <scope>NUCLEOTIDE SEQUENCE</scope>
    <source>
        <strain evidence="1">M8</strain>
    </source>
</reference>
<dbReference type="EMBL" id="CP098807">
    <property type="protein sequence ID" value="USJ24961.1"/>
    <property type="molecule type" value="Genomic_DNA"/>
</dbReference>
<evidence type="ECO:0000313" key="2">
    <source>
        <dbReference type="Proteomes" id="UP001055460"/>
    </source>
</evidence>
<organism evidence="1 2">
    <name type="scientific">Ensifer adhaerens</name>
    <name type="common">Sinorhizobium morelense</name>
    <dbReference type="NCBI Taxonomy" id="106592"/>
    <lineage>
        <taxon>Bacteria</taxon>
        <taxon>Pseudomonadati</taxon>
        <taxon>Pseudomonadota</taxon>
        <taxon>Alphaproteobacteria</taxon>
        <taxon>Hyphomicrobiales</taxon>
        <taxon>Rhizobiaceae</taxon>
        <taxon>Sinorhizobium/Ensifer group</taxon>
        <taxon>Ensifer</taxon>
    </lineage>
</organism>
<proteinExistence type="predicted"/>
<accession>A0A9Q8YAF0</accession>
<name>A0A9Q8YAF0_ENSAD</name>
<dbReference type="RefSeq" id="WP_060585013.1">
    <property type="nucleotide sequence ID" value="NZ_CAXURO020000001.1"/>
</dbReference>